<comment type="caution">
    <text evidence="1">The sequence shown here is derived from an EMBL/GenBank/DDBJ whole genome shotgun (WGS) entry which is preliminary data.</text>
</comment>
<proteinExistence type="predicted"/>
<organism evidence="1 2">
    <name type="scientific">Leptospira interrogans str. UI 12621</name>
    <dbReference type="NCBI Taxonomy" id="1049937"/>
    <lineage>
        <taxon>Bacteria</taxon>
        <taxon>Pseudomonadati</taxon>
        <taxon>Spirochaetota</taxon>
        <taxon>Spirochaetia</taxon>
        <taxon>Leptospirales</taxon>
        <taxon>Leptospiraceae</taxon>
        <taxon>Leptospira</taxon>
    </lineage>
</organism>
<dbReference type="Proteomes" id="UP000006324">
    <property type="component" value="Unassembled WGS sequence"/>
</dbReference>
<evidence type="ECO:0000313" key="2">
    <source>
        <dbReference type="Proteomes" id="UP000006324"/>
    </source>
</evidence>
<accession>A0A0F6HD45</accession>
<reference evidence="1 2" key="1">
    <citation type="submission" date="2012-09" db="EMBL/GenBank/DDBJ databases">
        <authorList>
            <person name="Harkins D.M."/>
            <person name="Durkin A.S."/>
            <person name="Brinkac L.M."/>
            <person name="Selengut J.D."/>
            <person name="Sanka R."/>
            <person name="DePew J."/>
            <person name="Purushe J."/>
            <person name="Chanthongthip A."/>
            <person name="Lattana O."/>
            <person name="Phetsouvanh R."/>
            <person name="Newton P.N."/>
            <person name="Vinetz J.M."/>
            <person name="Sutton G.G."/>
            <person name="Nelson W.C."/>
            <person name="Fouts D.E."/>
        </authorList>
    </citation>
    <scope>NUCLEOTIDE SEQUENCE [LARGE SCALE GENOMIC DNA]</scope>
    <source>
        <strain evidence="1 2">UI 12621</strain>
    </source>
</reference>
<dbReference type="AlphaFoldDB" id="A0A0F6HD45"/>
<gene>
    <name evidence="1" type="ORF">LEP1GSC104_2877</name>
</gene>
<sequence length="40" mass="4827">MVGSTFYFYRKIGFYKINVIIELTLNQNDFYCNWNKLIVG</sequence>
<dbReference type="EMBL" id="AHNQ02000015">
    <property type="protein sequence ID" value="EKO26238.1"/>
    <property type="molecule type" value="Genomic_DNA"/>
</dbReference>
<name>A0A0F6HD45_LEPIR</name>
<evidence type="ECO:0000313" key="1">
    <source>
        <dbReference type="EMBL" id="EKO26238.1"/>
    </source>
</evidence>
<protein>
    <submittedName>
        <fullName evidence="1">Uncharacterized protein</fullName>
    </submittedName>
</protein>